<dbReference type="EMBL" id="JAABNR010000019">
    <property type="protein sequence ID" value="NBZ89245.1"/>
    <property type="molecule type" value="Genomic_DNA"/>
</dbReference>
<protein>
    <submittedName>
        <fullName evidence="1">Uncharacterized protein</fullName>
    </submittedName>
</protein>
<name>A0AAE4YG01_9RHOB</name>
<proteinExistence type="predicted"/>
<evidence type="ECO:0000313" key="1">
    <source>
        <dbReference type="EMBL" id="NBZ89245.1"/>
    </source>
</evidence>
<evidence type="ECO:0000313" key="2">
    <source>
        <dbReference type="Proteomes" id="UP001193501"/>
    </source>
</evidence>
<organism evidence="1 2">
    <name type="scientific">Stagnihabitans tardus</name>
    <dbReference type="NCBI Taxonomy" id="2699202"/>
    <lineage>
        <taxon>Bacteria</taxon>
        <taxon>Pseudomonadati</taxon>
        <taxon>Pseudomonadota</taxon>
        <taxon>Alphaproteobacteria</taxon>
        <taxon>Rhodobacterales</taxon>
        <taxon>Paracoccaceae</taxon>
        <taxon>Stagnihabitans</taxon>
    </lineage>
</organism>
<gene>
    <name evidence="1" type="ORF">GV832_16770</name>
</gene>
<sequence>MTGLDDVAATDSICIPVHDAIRMAVFTRQEYEDNRRILESPFIYDAGIDPDMKISKDAFEKVLAANSRVKRELHQALYWQDYAFLLSNVQSGLSEIISTAGAFYESFCSYEFVGIPEEERNGIRRTDSPETRFTTLLLHIVFVRMHSVLDYIVKLSLEVERRGVNFDVYPKLRGLNSQFGDRKKVDINRAAGTVFEDCLLIRTIESVRTRIIHDGHLSPNQWIYEVWNGEKISERYILFPDMKRNPGSFDSSGNRRSFYGDDTKINAILPEFIREFYARTTLTLSMLRDKLVENRRW</sequence>
<accession>A0AAE4YG01</accession>
<dbReference type="Proteomes" id="UP001193501">
    <property type="component" value="Unassembled WGS sequence"/>
</dbReference>
<comment type="caution">
    <text evidence="1">The sequence shown here is derived from an EMBL/GenBank/DDBJ whole genome shotgun (WGS) entry which is preliminary data.</text>
</comment>
<reference evidence="1" key="1">
    <citation type="submission" date="2020-01" db="EMBL/GenBank/DDBJ databases">
        <authorList>
            <person name="Chen W.-M."/>
        </authorList>
    </citation>
    <scope>NUCLEOTIDE SEQUENCE</scope>
    <source>
        <strain evidence="1">CYK-10</strain>
    </source>
</reference>
<dbReference type="AlphaFoldDB" id="A0AAE4YG01"/>
<dbReference type="RefSeq" id="WP_168776045.1">
    <property type="nucleotide sequence ID" value="NZ_JAABNR010000019.1"/>
</dbReference>
<keyword evidence="2" id="KW-1185">Reference proteome</keyword>